<keyword evidence="3" id="KW-1185">Reference proteome</keyword>
<organism evidence="2 3">
    <name type="scientific">Nonomuraea africana</name>
    <dbReference type="NCBI Taxonomy" id="46171"/>
    <lineage>
        <taxon>Bacteria</taxon>
        <taxon>Bacillati</taxon>
        <taxon>Actinomycetota</taxon>
        <taxon>Actinomycetes</taxon>
        <taxon>Streptosporangiales</taxon>
        <taxon>Streptosporangiaceae</taxon>
        <taxon>Nonomuraea</taxon>
    </lineage>
</organism>
<sequence>MKEDVGGTPPPEVELTPNWEGLDPDVERYLEHDSVRDAARGLRKELSDFEGAAPGGGSATWTGTGTFTQFEVLGNVGPRETGAWETATYFGENIAQAYEVMFTKYKELVGRIEVLGIAIEKAVDNTDQGHKDSSA</sequence>
<dbReference type="EMBL" id="JADBEF010000001">
    <property type="protein sequence ID" value="MBE1565619.1"/>
    <property type="molecule type" value="Genomic_DNA"/>
</dbReference>
<gene>
    <name evidence="2" type="ORF">H4W81_008398</name>
</gene>
<comment type="caution">
    <text evidence="2">The sequence shown here is derived from an EMBL/GenBank/DDBJ whole genome shotgun (WGS) entry which is preliminary data.</text>
</comment>
<reference evidence="2 3" key="1">
    <citation type="submission" date="2020-10" db="EMBL/GenBank/DDBJ databases">
        <title>Sequencing the genomes of 1000 actinobacteria strains.</title>
        <authorList>
            <person name="Klenk H.-P."/>
        </authorList>
    </citation>
    <scope>NUCLEOTIDE SEQUENCE [LARGE SCALE GENOMIC DNA]</scope>
    <source>
        <strain evidence="2 3">DSM 43748</strain>
    </source>
</reference>
<accession>A0ABR9KUA8</accession>
<dbReference type="RefSeq" id="WP_192779795.1">
    <property type="nucleotide sequence ID" value="NZ_BAAASY010000016.1"/>
</dbReference>
<evidence type="ECO:0000313" key="2">
    <source>
        <dbReference type="EMBL" id="MBE1565619.1"/>
    </source>
</evidence>
<protein>
    <recommendedName>
        <fullName evidence="4">PE domain-containing protein</fullName>
    </recommendedName>
</protein>
<evidence type="ECO:0000313" key="3">
    <source>
        <dbReference type="Proteomes" id="UP000661607"/>
    </source>
</evidence>
<name>A0ABR9KUA8_9ACTN</name>
<proteinExistence type="predicted"/>
<evidence type="ECO:0008006" key="4">
    <source>
        <dbReference type="Google" id="ProtNLM"/>
    </source>
</evidence>
<evidence type="ECO:0000256" key="1">
    <source>
        <dbReference type="SAM" id="MobiDB-lite"/>
    </source>
</evidence>
<feature type="region of interest" description="Disordered" evidence="1">
    <location>
        <begin position="1"/>
        <end position="20"/>
    </location>
</feature>
<dbReference type="Proteomes" id="UP000661607">
    <property type="component" value="Unassembled WGS sequence"/>
</dbReference>